<feature type="signal peptide" evidence="9">
    <location>
        <begin position="1"/>
        <end position="18"/>
    </location>
</feature>
<evidence type="ECO:0008006" key="12">
    <source>
        <dbReference type="Google" id="ProtNLM"/>
    </source>
</evidence>
<evidence type="ECO:0000256" key="7">
    <source>
        <dbReference type="ARBA" id="ARBA00024203"/>
    </source>
</evidence>
<dbReference type="InterPro" id="IPR013880">
    <property type="entry name" value="Yos1"/>
</dbReference>
<keyword evidence="6 8" id="KW-0472">Membrane</keyword>
<comment type="caution">
    <text evidence="10">The sequence shown here is derived from an EMBL/GenBank/DDBJ whole genome shotgun (WGS) entry which is preliminary data.</text>
</comment>
<proteinExistence type="inferred from homology"/>
<dbReference type="PANTHER" id="PTHR15858">
    <property type="entry name" value="IMMEDIATE EARLY RESPONSE 3-INTERACTING PROTEIN 1"/>
    <property type="match status" value="1"/>
</dbReference>
<keyword evidence="3 8" id="KW-0812">Transmembrane</keyword>
<dbReference type="Pfam" id="PF08571">
    <property type="entry name" value="Yos1"/>
    <property type="match status" value="1"/>
</dbReference>
<dbReference type="GO" id="GO:0030134">
    <property type="term" value="C:COPII-coated ER to Golgi transport vesicle"/>
    <property type="evidence" value="ECO:0007669"/>
    <property type="project" value="TreeGrafter"/>
</dbReference>
<dbReference type="PANTHER" id="PTHR15858:SF0">
    <property type="entry name" value="IMMEDIATE EARLY RESPONSE 3-INTERACTING PROTEIN 1"/>
    <property type="match status" value="1"/>
</dbReference>
<dbReference type="EMBL" id="JADGJQ010000037">
    <property type="protein sequence ID" value="KAJ3176828.1"/>
    <property type="molecule type" value="Genomic_DNA"/>
</dbReference>
<gene>
    <name evidence="10" type="ORF">HDU87_004759</name>
</gene>
<dbReference type="Proteomes" id="UP001212152">
    <property type="component" value="Unassembled WGS sequence"/>
</dbReference>
<keyword evidence="5 8" id="KW-1133">Transmembrane helix</keyword>
<evidence type="ECO:0000256" key="4">
    <source>
        <dbReference type="ARBA" id="ARBA00022927"/>
    </source>
</evidence>
<evidence type="ECO:0000313" key="10">
    <source>
        <dbReference type="EMBL" id="KAJ3176828.1"/>
    </source>
</evidence>
<dbReference type="GO" id="GO:0005789">
    <property type="term" value="C:endoplasmic reticulum membrane"/>
    <property type="evidence" value="ECO:0007669"/>
    <property type="project" value="TreeGrafter"/>
</dbReference>
<comment type="similarity">
    <text evidence="7">Belongs to the YOS1 family.</text>
</comment>
<evidence type="ECO:0000256" key="8">
    <source>
        <dbReference type="SAM" id="Phobius"/>
    </source>
</evidence>
<evidence type="ECO:0000256" key="3">
    <source>
        <dbReference type="ARBA" id="ARBA00022692"/>
    </source>
</evidence>
<name>A0AAD5TIX0_9FUNG</name>
<evidence type="ECO:0000313" key="11">
    <source>
        <dbReference type="Proteomes" id="UP001212152"/>
    </source>
</evidence>
<organism evidence="10 11">
    <name type="scientific">Geranomyces variabilis</name>
    <dbReference type="NCBI Taxonomy" id="109894"/>
    <lineage>
        <taxon>Eukaryota</taxon>
        <taxon>Fungi</taxon>
        <taxon>Fungi incertae sedis</taxon>
        <taxon>Chytridiomycota</taxon>
        <taxon>Chytridiomycota incertae sedis</taxon>
        <taxon>Chytridiomycetes</taxon>
        <taxon>Spizellomycetales</taxon>
        <taxon>Powellomycetaceae</taxon>
        <taxon>Geranomyces</taxon>
    </lineage>
</organism>
<keyword evidence="4" id="KW-0653">Protein transport</keyword>
<dbReference type="GO" id="GO:0000139">
    <property type="term" value="C:Golgi membrane"/>
    <property type="evidence" value="ECO:0007669"/>
    <property type="project" value="TreeGrafter"/>
</dbReference>
<comment type="subcellular location">
    <subcellularLocation>
        <location evidence="1">Membrane</location>
    </subcellularLocation>
</comment>
<dbReference type="AlphaFoldDB" id="A0AAD5TIX0"/>
<feature type="chain" id="PRO_5042204617" description="Yos1-like protein" evidence="9">
    <location>
        <begin position="19"/>
        <end position="81"/>
    </location>
</feature>
<accession>A0AAD5TIX0</accession>
<reference evidence="10" key="1">
    <citation type="submission" date="2020-05" db="EMBL/GenBank/DDBJ databases">
        <title>Phylogenomic resolution of chytrid fungi.</title>
        <authorList>
            <person name="Stajich J.E."/>
            <person name="Amses K."/>
            <person name="Simmons R."/>
            <person name="Seto K."/>
            <person name="Myers J."/>
            <person name="Bonds A."/>
            <person name="Quandt C.A."/>
            <person name="Barry K."/>
            <person name="Liu P."/>
            <person name="Grigoriev I."/>
            <person name="Longcore J.E."/>
            <person name="James T.Y."/>
        </authorList>
    </citation>
    <scope>NUCLEOTIDE SEQUENCE</scope>
    <source>
        <strain evidence="10">JEL0379</strain>
    </source>
</reference>
<evidence type="ECO:0000256" key="5">
    <source>
        <dbReference type="ARBA" id="ARBA00022989"/>
    </source>
</evidence>
<evidence type="ECO:0000256" key="9">
    <source>
        <dbReference type="SAM" id="SignalP"/>
    </source>
</evidence>
<sequence>MSLGTILYVCLLFINAVAVLHEERFLARIGLGTLASQSQFGDQSASIKYKLINLISAIRTLLRFPLVGINIIVIVYELIFG</sequence>
<dbReference type="GO" id="GO:0015031">
    <property type="term" value="P:protein transport"/>
    <property type="evidence" value="ECO:0007669"/>
    <property type="project" value="UniProtKB-KW"/>
</dbReference>
<keyword evidence="2" id="KW-0813">Transport</keyword>
<protein>
    <recommendedName>
        <fullName evidence="12">Yos1-like protein</fullName>
    </recommendedName>
</protein>
<keyword evidence="11" id="KW-1185">Reference proteome</keyword>
<feature type="transmembrane region" description="Helical" evidence="8">
    <location>
        <begin position="61"/>
        <end position="80"/>
    </location>
</feature>
<dbReference type="GO" id="GO:0006888">
    <property type="term" value="P:endoplasmic reticulum to Golgi vesicle-mediated transport"/>
    <property type="evidence" value="ECO:0007669"/>
    <property type="project" value="TreeGrafter"/>
</dbReference>
<evidence type="ECO:0000256" key="2">
    <source>
        <dbReference type="ARBA" id="ARBA00022448"/>
    </source>
</evidence>
<evidence type="ECO:0000256" key="6">
    <source>
        <dbReference type="ARBA" id="ARBA00023136"/>
    </source>
</evidence>
<evidence type="ECO:0000256" key="1">
    <source>
        <dbReference type="ARBA" id="ARBA00004370"/>
    </source>
</evidence>
<keyword evidence="9" id="KW-0732">Signal</keyword>